<dbReference type="PANTHER" id="PTHR36455:SF1">
    <property type="entry name" value="BLR8292 PROTEIN"/>
    <property type="match status" value="1"/>
</dbReference>
<organism evidence="1">
    <name type="scientific">bioreactor metagenome</name>
    <dbReference type="NCBI Taxonomy" id="1076179"/>
    <lineage>
        <taxon>unclassified sequences</taxon>
        <taxon>metagenomes</taxon>
        <taxon>ecological metagenomes</taxon>
    </lineage>
</organism>
<evidence type="ECO:0000313" key="1">
    <source>
        <dbReference type="EMBL" id="MPM48089.1"/>
    </source>
</evidence>
<gene>
    <name evidence="1" type="ORF">SDC9_94811</name>
</gene>
<evidence type="ECO:0008006" key="2">
    <source>
        <dbReference type="Google" id="ProtNLM"/>
    </source>
</evidence>
<reference evidence="1" key="1">
    <citation type="submission" date="2019-08" db="EMBL/GenBank/DDBJ databases">
        <authorList>
            <person name="Kucharzyk K."/>
            <person name="Murdoch R.W."/>
            <person name="Higgins S."/>
            <person name="Loffler F."/>
        </authorList>
    </citation>
    <scope>NUCLEOTIDE SEQUENCE</scope>
</reference>
<comment type="caution">
    <text evidence="1">The sequence shown here is derived from an EMBL/GenBank/DDBJ whole genome shotgun (WGS) entry which is preliminary data.</text>
</comment>
<dbReference type="PANTHER" id="PTHR36455">
    <property type="match status" value="1"/>
</dbReference>
<dbReference type="InterPro" id="IPR008878">
    <property type="entry name" value="Transposase_IS66_Orf2"/>
</dbReference>
<dbReference type="Pfam" id="PF05717">
    <property type="entry name" value="TnpB_IS66"/>
    <property type="match status" value="1"/>
</dbReference>
<accession>A0A645A4G8</accession>
<dbReference type="NCBIfam" id="NF033819">
    <property type="entry name" value="IS66_TnpB"/>
    <property type="match status" value="1"/>
</dbReference>
<dbReference type="EMBL" id="VSSQ01011949">
    <property type="protein sequence ID" value="MPM48089.1"/>
    <property type="molecule type" value="Genomic_DNA"/>
</dbReference>
<dbReference type="AlphaFoldDB" id="A0A645A4G8"/>
<proteinExistence type="predicted"/>
<sequence length="123" mass="14149">MLNNIADGVEHIHIACGATDFRKQIDSLSALVSLKFNLDPFTPKCLFIFCNKSKNSIKILRWDNDGFILLTKKLVEKMKFQWPKDSEGVKNISARELRWLLEGLSIEQPKAHKNISINEEICF</sequence>
<name>A0A645A4G8_9ZZZZ</name>
<protein>
    <recommendedName>
        <fullName evidence="2">IS66 family transposase ISBaps1</fullName>
    </recommendedName>
</protein>